<comment type="caution">
    <text evidence="1">The sequence shown here is derived from an EMBL/GenBank/DDBJ whole genome shotgun (WGS) entry which is preliminary data.</text>
</comment>
<evidence type="ECO:0000313" key="2">
    <source>
        <dbReference type="Proteomes" id="UP000240572"/>
    </source>
</evidence>
<name>A0A2P8CXV8_9BACT</name>
<dbReference type="AlphaFoldDB" id="A0A2P8CXV8"/>
<dbReference type="Proteomes" id="UP000240572">
    <property type="component" value="Unassembled WGS sequence"/>
</dbReference>
<keyword evidence="2" id="KW-1185">Reference proteome</keyword>
<dbReference type="EMBL" id="PYGD01000010">
    <property type="protein sequence ID" value="PSK89792.1"/>
    <property type="molecule type" value="Genomic_DNA"/>
</dbReference>
<evidence type="ECO:0000313" key="1">
    <source>
        <dbReference type="EMBL" id="PSK89792.1"/>
    </source>
</evidence>
<organism evidence="1 2">
    <name type="scientific">Taibaiella chishuiensis</name>
    <dbReference type="NCBI Taxonomy" id="1434707"/>
    <lineage>
        <taxon>Bacteria</taxon>
        <taxon>Pseudomonadati</taxon>
        <taxon>Bacteroidota</taxon>
        <taxon>Chitinophagia</taxon>
        <taxon>Chitinophagales</taxon>
        <taxon>Chitinophagaceae</taxon>
        <taxon>Taibaiella</taxon>
    </lineage>
</organism>
<reference evidence="1 2" key="1">
    <citation type="submission" date="2018-03" db="EMBL/GenBank/DDBJ databases">
        <title>Genomic Encyclopedia of Type Strains, Phase III (KMG-III): the genomes of soil and plant-associated and newly described type strains.</title>
        <authorList>
            <person name="Whitman W."/>
        </authorList>
    </citation>
    <scope>NUCLEOTIDE SEQUENCE [LARGE SCALE GENOMIC DNA]</scope>
    <source>
        <strain evidence="1 2">CGMCC 1.12700</strain>
    </source>
</reference>
<gene>
    <name evidence="1" type="ORF">B0I18_11093</name>
</gene>
<accession>A0A2P8CXV8</accession>
<proteinExistence type="predicted"/>
<protein>
    <submittedName>
        <fullName evidence="1">Uncharacterized protein</fullName>
    </submittedName>
</protein>
<sequence>MTELEEITQFKHGMGDNCFIFSEYLTYCDGWGLRRTDAGQYEIFNMSYPEITMTHSLVTFLEYFLAGNVFDPGGLYDWQETLGIP</sequence>